<dbReference type="PROSITE" id="PS50893">
    <property type="entry name" value="ABC_TRANSPORTER_2"/>
    <property type="match status" value="1"/>
</dbReference>
<evidence type="ECO:0000313" key="6">
    <source>
        <dbReference type="Proteomes" id="UP000706926"/>
    </source>
</evidence>
<dbReference type="InterPro" id="IPR027417">
    <property type="entry name" value="P-loop_NTPase"/>
</dbReference>
<dbReference type="InterPro" id="IPR003439">
    <property type="entry name" value="ABC_transporter-like_ATP-bd"/>
</dbReference>
<comment type="caution">
    <text evidence="5">The sequence shown here is derived from an EMBL/GenBank/DDBJ whole genome shotgun (WGS) entry which is preliminary data.</text>
</comment>
<dbReference type="Proteomes" id="UP000706926">
    <property type="component" value="Unassembled WGS sequence"/>
</dbReference>
<dbReference type="PROSITE" id="PS00211">
    <property type="entry name" value="ABC_TRANSPORTER_1"/>
    <property type="match status" value="1"/>
</dbReference>
<keyword evidence="2" id="KW-0547">Nucleotide-binding</keyword>
<dbReference type="SUPFAM" id="SSF52540">
    <property type="entry name" value="P-loop containing nucleoside triphosphate hydrolases"/>
    <property type="match status" value="1"/>
</dbReference>
<keyword evidence="3 5" id="KW-0067">ATP-binding</keyword>
<protein>
    <submittedName>
        <fullName evidence="5">Zinc transport system ATP-binding protein</fullName>
        <ecNumber evidence="5">3.6.3.-</ecNumber>
    </submittedName>
</protein>
<keyword evidence="1" id="KW-0813">Transport</keyword>
<dbReference type="PANTHER" id="PTHR42734">
    <property type="entry name" value="METAL TRANSPORT SYSTEM ATP-BINDING PROTEIN TM_0124-RELATED"/>
    <property type="match status" value="1"/>
</dbReference>
<dbReference type="Pfam" id="PF00005">
    <property type="entry name" value="ABC_tran"/>
    <property type="match status" value="1"/>
</dbReference>
<evidence type="ECO:0000313" key="5">
    <source>
        <dbReference type="EMBL" id="MBP1893399.1"/>
    </source>
</evidence>
<name>A0ABS4FAW8_9BACL</name>
<evidence type="ECO:0000256" key="2">
    <source>
        <dbReference type="ARBA" id="ARBA00022741"/>
    </source>
</evidence>
<accession>A0ABS4FAW8</accession>
<evidence type="ECO:0000256" key="1">
    <source>
        <dbReference type="ARBA" id="ARBA00022448"/>
    </source>
</evidence>
<evidence type="ECO:0000259" key="4">
    <source>
        <dbReference type="PROSITE" id="PS50893"/>
    </source>
</evidence>
<gene>
    <name evidence="5" type="ORF">J2Z18_002501</name>
</gene>
<dbReference type="InterPro" id="IPR017871">
    <property type="entry name" value="ABC_transporter-like_CS"/>
</dbReference>
<dbReference type="InterPro" id="IPR003593">
    <property type="entry name" value="AAA+_ATPase"/>
</dbReference>
<dbReference type="GO" id="GO:0016787">
    <property type="term" value="F:hydrolase activity"/>
    <property type="evidence" value="ECO:0007669"/>
    <property type="project" value="UniProtKB-KW"/>
</dbReference>
<organism evidence="5 6">
    <name type="scientific">Paenibacillus lactis</name>
    <dbReference type="NCBI Taxonomy" id="228574"/>
    <lineage>
        <taxon>Bacteria</taxon>
        <taxon>Bacillati</taxon>
        <taxon>Bacillota</taxon>
        <taxon>Bacilli</taxon>
        <taxon>Bacillales</taxon>
        <taxon>Paenibacillaceae</taxon>
        <taxon>Paenibacillus</taxon>
    </lineage>
</organism>
<dbReference type="CDD" id="cd03235">
    <property type="entry name" value="ABC_Metallic_Cations"/>
    <property type="match status" value="1"/>
</dbReference>
<keyword evidence="6" id="KW-1185">Reference proteome</keyword>
<dbReference type="SMART" id="SM00382">
    <property type="entry name" value="AAA"/>
    <property type="match status" value="1"/>
</dbReference>
<dbReference type="GO" id="GO:0005524">
    <property type="term" value="F:ATP binding"/>
    <property type="evidence" value="ECO:0007669"/>
    <property type="project" value="UniProtKB-KW"/>
</dbReference>
<dbReference type="Gene3D" id="3.40.50.300">
    <property type="entry name" value="P-loop containing nucleotide triphosphate hydrolases"/>
    <property type="match status" value="1"/>
</dbReference>
<dbReference type="PANTHER" id="PTHR42734:SF4">
    <property type="entry name" value="HIGH-AFFINITY ZINC UPTAKE SYSTEM ATP-BINDING PROTEIN ZNUC"/>
    <property type="match status" value="1"/>
</dbReference>
<sequence>MRKEEIEMILSSMRDVVFGYGDRTVIQNLSLDIHTGQFIAISGPNGAAKSTLLKLMLGLTKPWSGTIEMNRVSEDGSPITVGYVPQLVASFNAGFPSKVIELVRSGRYHRLGLFKRFAASDHEAVKQSLMEVGMWKYRNHKIGELSGGQKQRVCIARALAQEPEALILDEPTTGLDEASRKELYELLDRYVKQRGKTVIMVTHALEEIDPYLDRVVHLERKEDTGWRCSVTNSCSVPFGQEA</sequence>
<feature type="domain" description="ABC transporter" evidence="4">
    <location>
        <begin position="11"/>
        <end position="242"/>
    </location>
</feature>
<proteinExistence type="predicted"/>
<dbReference type="EMBL" id="JAGGKI010000005">
    <property type="protein sequence ID" value="MBP1893399.1"/>
    <property type="molecule type" value="Genomic_DNA"/>
</dbReference>
<dbReference type="InterPro" id="IPR050153">
    <property type="entry name" value="Metal_Ion_Import_ABC"/>
</dbReference>
<reference evidence="5 6" key="1">
    <citation type="submission" date="2021-03" db="EMBL/GenBank/DDBJ databases">
        <title>Genomic Encyclopedia of Type Strains, Phase IV (KMG-IV): sequencing the most valuable type-strain genomes for metagenomic binning, comparative biology and taxonomic classification.</title>
        <authorList>
            <person name="Goeker M."/>
        </authorList>
    </citation>
    <scope>NUCLEOTIDE SEQUENCE [LARGE SCALE GENOMIC DNA]</scope>
    <source>
        <strain evidence="5 6">DSM 15596</strain>
    </source>
</reference>
<dbReference type="EC" id="3.6.3.-" evidence="5"/>
<evidence type="ECO:0000256" key="3">
    <source>
        <dbReference type="ARBA" id="ARBA00022840"/>
    </source>
</evidence>
<keyword evidence="5" id="KW-0378">Hydrolase</keyword>